<keyword evidence="3" id="KW-1185">Reference proteome</keyword>
<sequence length="265" mass="30865">MISLLLPTLANSKQDLDRLFASLENQTNQAFELIIVSQANHDDVDALLANFQFKSKHIKINQRGLSHARNVGLQQVEGKILTFTDDDCWYKEDAFSYIHRFFEDPSRQIACFQHKDYDKDLFPKPYPTQEQINLSKRRLLQQASIDIFVHMERVPAYKDGFDETFGLGTTYKSGEENIYLMDLKNKGYRIDYVPVLISYHPIKETLHVFDRDTLVGKGPLFKRLFGLPKGLVLLIAFLLKNSRIIKEKRSVFACVREFFTYTIVR</sequence>
<evidence type="ECO:0000259" key="1">
    <source>
        <dbReference type="Pfam" id="PF00535"/>
    </source>
</evidence>
<dbReference type="PANTHER" id="PTHR43685">
    <property type="entry name" value="GLYCOSYLTRANSFERASE"/>
    <property type="match status" value="1"/>
</dbReference>
<accession>A0A9X3WM23</accession>
<protein>
    <submittedName>
        <fullName evidence="2">Glycosyltransferase family 2 protein</fullName>
    </submittedName>
</protein>
<dbReference type="Proteomes" id="UP001145072">
    <property type="component" value="Unassembled WGS sequence"/>
</dbReference>
<dbReference type="AlphaFoldDB" id="A0A9X3WM23"/>
<organism evidence="2 3">
    <name type="scientific">Aquibacillus koreensis</name>
    <dbReference type="NCBI Taxonomy" id="279446"/>
    <lineage>
        <taxon>Bacteria</taxon>
        <taxon>Bacillati</taxon>
        <taxon>Bacillota</taxon>
        <taxon>Bacilli</taxon>
        <taxon>Bacillales</taxon>
        <taxon>Bacillaceae</taxon>
        <taxon>Aquibacillus</taxon>
    </lineage>
</organism>
<dbReference type="Pfam" id="PF00535">
    <property type="entry name" value="Glycos_transf_2"/>
    <property type="match status" value="1"/>
</dbReference>
<dbReference type="InterPro" id="IPR050834">
    <property type="entry name" value="Glycosyltransf_2"/>
</dbReference>
<dbReference type="SUPFAM" id="SSF53448">
    <property type="entry name" value="Nucleotide-diphospho-sugar transferases"/>
    <property type="match status" value="1"/>
</dbReference>
<feature type="domain" description="Glycosyltransferase 2-like" evidence="1">
    <location>
        <begin position="11"/>
        <end position="137"/>
    </location>
</feature>
<dbReference type="CDD" id="cd00761">
    <property type="entry name" value="Glyco_tranf_GTA_type"/>
    <property type="match status" value="1"/>
</dbReference>
<name>A0A9X3WM23_9BACI</name>
<reference evidence="2" key="1">
    <citation type="submission" date="2022-06" db="EMBL/GenBank/DDBJ databases">
        <title>Aquibacillus sp. a new bacterium isolated from soil saline samples.</title>
        <authorList>
            <person name="Galisteo C."/>
            <person name="De La Haba R."/>
            <person name="Sanchez-Porro C."/>
            <person name="Ventosa A."/>
        </authorList>
    </citation>
    <scope>NUCLEOTIDE SEQUENCE</scope>
    <source>
        <strain evidence="2">JCM 12387</strain>
    </source>
</reference>
<dbReference type="RefSeq" id="WP_259867490.1">
    <property type="nucleotide sequence ID" value="NZ_JAMQJZ010000003.1"/>
</dbReference>
<proteinExistence type="predicted"/>
<dbReference type="Gene3D" id="3.90.550.10">
    <property type="entry name" value="Spore Coat Polysaccharide Biosynthesis Protein SpsA, Chain A"/>
    <property type="match status" value="1"/>
</dbReference>
<dbReference type="InterPro" id="IPR001173">
    <property type="entry name" value="Glyco_trans_2-like"/>
</dbReference>
<evidence type="ECO:0000313" key="2">
    <source>
        <dbReference type="EMBL" id="MDC3419764.1"/>
    </source>
</evidence>
<dbReference type="PANTHER" id="PTHR43685:SF2">
    <property type="entry name" value="GLYCOSYLTRANSFERASE 2-LIKE DOMAIN-CONTAINING PROTEIN"/>
    <property type="match status" value="1"/>
</dbReference>
<dbReference type="InterPro" id="IPR029044">
    <property type="entry name" value="Nucleotide-diphossugar_trans"/>
</dbReference>
<gene>
    <name evidence="2" type="ORF">NC661_05210</name>
</gene>
<comment type="caution">
    <text evidence="2">The sequence shown here is derived from an EMBL/GenBank/DDBJ whole genome shotgun (WGS) entry which is preliminary data.</text>
</comment>
<dbReference type="EMBL" id="JAMQJZ010000003">
    <property type="protein sequence ID" value="MDC3419764.1"/>
    <property type="molecule type" value="Genomic_DNA"/>
</dbReference>
<evidence type="ECO:0000313" key="3">
    <source>
        <dbReference type="Proteomes" id="UP001145072"/>
    </source>
</evidence>